<proteinExistence type="predicted"/>
<feature type="signal peptide" evidence="1">
    <location>
        <begin position="1"/>
        <end position="23"/>
    </location>
</feature>
<name>A0ABW5CT45_9BACT</name>
<keyword evidence="3" id="KW-1185">Reference proteome</keyword>
<evidence type="ECO:0000256" key="1">
    <source>
        <dbReference type="SAM" id="SignalP"/>
    </source>
</evidence>
<organism evidence="2 3">
    <name type="scientific">Pontibacter ruber</name>
    <dbReference type="NCBI Taxonomy" id="1343895"/>
    <lineage>
        <taxon>Bacteria</taxon>
        <taxon>Pseudomonadati</taxon>
        <taxon>Bacteroidota</taxon>
        <taxon>Cytophagia</taxon>
        <taxon>Cytophagales</taxon>
        <taxon>Hymenobacteraceae</taxon>
        <taxon>Pontibacter</taxon>
    </lineage>
</organism>
<dbReference type="Proteomes" id="UP001597374">
    <property type="component" value="Unassembled WGS sequence"/>
</dbReference>
<sequence>MKDIIAYGLLLLLVLATFSCKQAQDIKAFTEAKYSLQGVSDVKVNDIDVEERLQAQQGLSFGERDSLLAAVTSNSLQVSSTLALHVELQDSVEDRSLTVTKLEWLLLVDEEEALTGTINETIVLQEGLNTIPIKTPVGIAVSENQQNYAGLNRLISLVSKKSDIRQHITLKIKPTIQTPVGAIESPRFITVSKPAALASL</sequence>
<protein>
    <recommendedName>
        <fullName evidence="4">Late embryogenesis abundant protein</fullName>
    </recommendedName>
</protein>
<dbReference type="PROSITE" id="PS51257">
    <property type="entry name" value="PROKAR_LIPOPROTEIN"/>
    <property type="match status" value="1"/>
</dbReference>
<dbReference type="EMBL" id="JBHUIM010000001">
    <property type="protein sequence ID" value="MFD2245507.1"/>
    <property type="molecule type" value="Genomic_DNA"/>
</dbReference>
<gene>
    <name evidence="2" type="ORF">ACFSKP_04520</name>
</gene>
<evidence type="ECO:0000313" key="3">
    <source>
        <dbReference type="Proteomes" id="UP001597374"/>
    </source>
</evidence>
<evidence type="ECO:0000313" key="2">
    <source>
        <dbReference type="EMBL" id="MFD2245507.1"/>
    </source>
</evidence>
<reference evidence="3" key="1">
    <citation type="journal article" date="2019" name="Int. J. Syst. Evol. Microbiol.">
        <title>The Global Catalogue of Microorganisms (GCM) 10K type strain sequencing project: providing services to taxonomists for standard genome sequencing and annotation.</title>
        <authorList>
            <consortium name="The Broad Institute Genomics Platform"/>
            <consortium name="The Broad Institute Genome Sequencing Center for Infectious Disease"/>
            <person name="Wu L."/>
            <person name="Ma J."/>
        </authorList>
    </citation>
    <scope>NUCLEOTIDE SEQUENCE [LARGE SCALE GENOMIC DNA]</scope>
    <source>
        <strain evidence="3">CGMCC 4.1782</strain>
    </source>
</reference>
<dbReference type="RefSeq" id="WP_250429026.1">
    <property type="nucleotide sequence ID" value="NZ_JALPRR010000002.1"/>
</dbReference>
<keyword evidence="1" id="KW-0732">Signal</keyword>
<feature type="chain" id="PRO_5046361963" description="Late embryogenesis abundant protein" evidence="1">
    <location>
        <begin position="24"/>
        <end position="200"/>
    </location>
</feature>
<comment type="caution">
    <text evidence="2">The sequence shown here is derived from an EMBL/GenBank/DDBJ whole genome shotgun (WGS) entry which is preliminary data.</text>
</comment>
<evidence type="ECO:0008006" key="4">
    <source>
        <dbReference type="Google" id="ProtNLM"/>
    </source>
</evidence>
<accession>A0ABW5CT45</accession>